<sequence>MRRKYLLNFLLLIFVLHSFCAKAQKGTISYKLTVNEKNLSREMQQNLIIYFDKLNSVELRIKQKNQSGNNQGDDLNQVRVLKSGKPTFVFKDFSRKKLLLSDYIGTKKVILMDTLNNFKWRILKEKKKIGNFNCRKAETAFRGRLYEAWYTEDVPIQNGPWKFCGLPGLIVMVKDTASDFVYELTGVDLKARFENNVIGIPVAYEKDKVVTYKEFRTLYRKKIEDYIRLSRVEQTTPEGITGTIDLHMPEKQEKF</sequence>
<evidence type="ECO:0000313" key="2">
    <source>
        <dbReference type="EMBL" id="XBO46113.1"/>
    </source>
</evidence>
<dbReference type="RefSeq" id="WP_293744324.1">
    <property type="nucleotide sequence ID" value="NZ_CP157485.1"/>
</dbReference>
<protein>
    <submittedName>
        <fullName evidence="2">GLPGLI family protein</fullName>
    </submittedName>
</protein>
<evidence type="ECO:0000256" key="1">
    <source>
        <dbReference type="SAM" id="SignalP"/>
    </source>
</evidence>
<dbReference type="NCBIfam" id="TIGR01200">
    <property type="entry name" value="GLPGLI"/>
    <property type="match status" value="1"/>
</dbReference>
<proteinExistence type="predicted"/>
<dbReference type="InterPro" id="IPR005901">
    <property type="entry name" value="GLPGLI"/>
</dbReference>
<dbReference type="Pfam" id="PF09697">
    <property type="entry name" value="Porph_ging"/>
    <property type="match status" value="1"/>
</dbReference>
<name>A0AAU7K0Y1_9SPHI</name>
<feature type="signal peptide" evidence="1">
    <location>
        <begin position="1"/>
        <end position="23"/>
    </location>
</feature>
<feature type="chain" id="PRO_5043313575" evidence="1">
    <location>
        <begin position="24"/>
        <end position="255"/>
    </location>
</feature>
<reference evidence="2" key="1">
    <citation type="submission" date="2024-05" db="EMBL/GenBank/DDBJ databases">
        <authorList>
            <person name="Kim S."/>
            <person name="Heo J."/>
            <person name="Choi H."/>
            <person name="Choi Y."/>
            <person name="Kwon S.-W."/>
            <person name="Kim Y."/>
        </authorList>
    </citation>
    <scope>NUCLEOTIDE SEQUENCE</scope>
    <source>
        <strain evidence="2">KACC 23697</strain>
    </source>
</reference>
<dbReference type="AlphaFoldDB" id="A0AAU7K0Y1"/>
<accession>A0AAU7K0Y1</accession>
<keyword evidence="1" id="KW-0732">Signal</keyword>
<dbReference type="EMBL" id="CP157485">
    <property type="protein sequence ID" value="XBO46113.1"/>
    <property type="molecule type" value="Genomic_DNA"/>
</dbReference>
<organism evidence="2">
    <name type="scientific">Pedobacter sp. KACC 23697</name>
    <dbReference type="NCBI Taxonomy" id="3149230"/>
    <lineage>
        <taxon>Bacteria</taxon>
        <taxon>Pseudomonadati</taxon>
        <taxon>Bacteroidota</taxon>
        <taxon>Sphingobacteriia</taxon>
        <taxon>Sphingobacteriales</taxon>
        <taxon>Sphingobacteriaceae</taxon>
        <taxon>Pedobacter</taxon>
    </lineage>
</organism>
<gene>
    <name evidence="2" type="ORF">ABEG20_12535</name>
</gene>